<accession>A0A7I8JSG7</accession>
<organism evidence="1">
    <name type="scientific">Spirodela intermedia</name>
    <name type="common">Intermediate duckweed</name>
    <dbReference type="NCBI Taxonomy" id="51605"/>
    <lineage>
        <taxon>Eukaryota</taxon>
        <taxon>Viridiplantae</taxon>
        <taxon>Streptophyta</taxon>
        <taxon>Embryophyta</taxon>
        <taxon>Tracheophyta</taxon>
        <taxon>Spermatophyta</taxon>
        <taxon>Magnoliopsida</taxon>
        <taxon>Liliopsida</taxon>
        <taxon>Araceae</taxon>
        <taxon>Lemnoideae</taxon>
        <taxon>Spirodela</taxon>
    </lineage>
</organism>
<reference evidence="1" key="1">
    <citation type="submission" date="2019-12" db="EMBL/GenBank/DDBJ databases">
        <authorList>
            <person name="Scholz U."/>
            <person name="Mascher M."/>
            <person name="Fiebig A."/>
        </authorList>
    </citation>
    <scope>NUCLEOTIDE SEQUENCE</scope>
</reference>
<name>A0A7I8JSG7_SPIIN</name>
<sequence length="38" mass="3948">MGVLAAPAREDATDCNLKGVASGGDFWVPAWIPMTELG</sequence>
<evidence type="ECO:0000313" key="1">
    <source>
        <dbReference type="EMBL" id="CAA2633631.1"/>
    </source>
</evidence>
<gene>
    <name evidence="1" type="ORF">SI7747_17019121</name>
    <name evidence="2" type="ORF">SI8410_17020608</name>
</gene>
<dbReference type="EMBL" id="LR743604">
    <property type="protein sequence ID" value="CAA2633631.1"/>
    <property type="molecule type" value="Genomic_DNA"/>
</dbReference>
<protein>
    <submittedName>
        <fullName evidence="1">Uncharacterized protein</fullName>
    </submittedName>
</protein>
<dbReference type="Proteomes" id="UP000663760">
    <property type="component" value="Chromosome 17"/>
</dbReference>
<dbReference type="EMBL" id="LR746280">
    <property type="protein sequence ID" value="CAA7409930.1"/>
    <property type="molecule type" value="Genomic_DNA"/>
</dbReference>
<proteinExistence type="predicted"/>
<evidence type="ECO:0000313" key="3">
    <source>
        <dbReference type="Proteomes" id="UP000663760"/>
    </source>
</evidence>
<dbReference type="AlphaFoldDB" id="A0A7I8JSG7"/>
<keyword evidence="3" id="KW-1185">Reference proteome</keyword>
<evidence type="ECO:0000313" key="2">
    <source>
        <dbReference type="EMBL" id="CAA7409930.1"/>
    </source>
</evidence>